<evidence type="ECO:0000313" key="3">
    <source>
        <dbReference type="EMBL" id="RNF27631.1"/>
    </source>
</evidence>
<keyword evidence="4" id="KW-1185">Reference proteome</keyword>
<comment type="caution">
    <text evidence="3">The sequence shown here is derived from an EMBL/GenBank/DDBJ whole genome shotgun (WGS) entry which is preliminary data.</text>
</comment>
<dbReference type="AlphaFoldDB" id="A0A422QCD0"/>
<organism evidence="3 4">
    <name type="scientific">Trypanosoma conorhini</name>
    <dbReference type="NCBI Taxonomy" id="83891"/>
    <lineage>
        <taxon>Eukaryota</taxon>
        <taxon>Discoba</taxon>
        <taxon>Euglenozoa</taxon>
        <taxon>Kinetoplastea</taxon>
        <taxon>Metakinetoplastina</taxon>
        <taxon>Trypanosomatida</taxon>
        <taxon>Trypanosomatidae</taxon>
        <taxon>Trypanosoma</taxon>
    </lineage>
</organism>
<proteinExistence type="predicted"/>
<dbReference type="EMBL" id="MKKU01000001">
    <property type="protein sequence ID" value="RNF27631.1"/>
    <property type="molecule type" value="Genomic_DNA"/>
</dbReference>
<dbReference type="OrthoDB" id="250776at2759"/>
<name>A0A422QCD0_9TRYP</name>
<evidence type="ECO:0000256" key="2">
    <source>
        <dbReference type="SAM" id="Phobius"/>
    </source>
</evidence>
<dbReference type="Proteomes" id="UP000284403">
    <property type="component" value="Unassembled WGS sequence"/>
</dbReference>
<dbReference type="RefSeq" id="XP_029232837.1">
    <property type="nucleotide sequence ID" value="XM_029366964.1"/>
</dbReference>
<dbReference type="GeneID" id="40313626"/>
<gene>
    <name evidence="3" type="ORF">Tco025E_00015</name>
</gene>
<feature type="region of interest" description="Disordered" evidence="1">
    <location>
        <begin position="1"/>
        <end position="73"/>
    </location>
</feature>
<keyword evidence="2" id="KW-0812">Transmembrane</keyword>
<protein>
    <submittedName>
        <fullName evidence="3">Uncharacterized protein</fullName>
    </submittedName>
</protein>
<reference evidence="3 4" key="1">
    <citation type="journal article" date="2018" name="BMC Genomics">
        <title>Genomic comparison of Trypanosoma conorhini and Trypanosoma rangeli to Trypanosoma cruzi strains of high and low virulence.</title>
        <authorList>
            <person name="Bradwell K.R."/>
            <person name="Koparde V.N."/>
            <person name="Matveyev A.V."/>
            <person name="Serrano M.G."/>
            <person name="Alves J.M."/>
            <person name="Parikh H."/>
            <person name="Huang B."/>
            <person name="Lee V."/>
            <person name="Espinosa-Alvarez O."/>
            <person name="Ortiz P.A."/>
            <person name="Costa-Martins A.G."/>
            <person name="Teixeira M.M."/>
            <person name="Buck G.A."/>
        </authorList>
    </citation>
    <scope>NUCLEOTIDE SEQUENCE [LARGE SCALE GENOMIC DNA]</scope>
    <source>
        <strain evidence="3 4">025E</strain>
    </source>
</reference>
<feature type="transmembrane region" description="Helical" evidence="2">
    <location>
        <begin position="87"/>
        <end position="108"/>
    </location>
</feature>
<keyword evidence="2" id="KW-0472">Membrane</keyword>
<evidence type="ECO:0000313" key="4">
    <source>
        <dbReference type="Proteomes" id="UP000284403"/>
    </source>
</evidence>
<evidence type="ECO:0000256" key="1">
    <source>
        <dbReference type="SAM" id="MobiDB-lite"/>
    </source>
</evidence>
<sequence length="119" mass="12528">MPRSSAGSRGRVDSAAAGDALNLPPPDLAAVQELIEKAKSRARATTTQGKANKGGREPAGQAQDAPRSNTDALNDKCGLTSARLVDFAWAFAVTFVTVYLTVAGYLLYRRTVGSSQDFP</sequence>
<accession>A0A422QCD0</accession>
<keyword evidence="2" id="KW-1133">Transmembrane helix</keyword>